<dbReference type="PANTHER" id="PTHR22939">
    <property type="entry name" value="SERINE PROTEASE FAMILY S1C HTRA-RELATED"/>
    <property type="match status" value="1"/>
</dbReference>
<dbReference type="InterPro" id="IPR001940">
    <property type="entry name" value="Peptidase_S1C"/>
</dbReference>
<evidence type="ECO:0000256" key="8">
    <source>
        <dbReference type="ARBA" id="ARBA00022737"/>
    </source>
</evidence>
<keyword evidence="8" id="KW-0677">Repeat</keyword>
<evidence type="ECO:0000256" key="16">
    <source>
        <dbReference type="SAM" id="MobiDB-lite"/>
    </source>
</evidence>
<dbReference type="AlphaFoldDB" id="A0A0K8NT72"/>
<evidence type="ECO:0000256" key="1">
    <source>
        <dbReference type="ARBA" id="ARBA00001772"/>
    </source>
</evidence>
<feature type="active site" description="Charge relay system" evidence="14">
    <location>
        <position position="139"/>
    </location>
</feature>
<evidence type="ECO:0000256" key="3">
    <source>
        <dbReference type="ARBA" id="ARBA00010541"/>
    </source>
</evidence>
<protein>
    <recommendedName>
        <fullName evidence="5">Probable periplasmic serine endoprotease DegP-like</fullName>
        <ecNumber evidence="4">3.4.21.107</ecNumber>
    </recommendedName>
    <alternativeName>
        <fullName evidence="13">Protease Do</fullName>
    </alternativeName>
</protein>
<feature type="signal peptide" evidence="17">
    <location>
        <begin position="1"/>
        <end position="44"/>
    </location>
</feature>
<dbReference type="GO" id="GO:0006508">
    <property type="term" value="P:proteolysis"/>
    <property type="evidence" value="ECO:0007669"/>
    <property type="project" value="UniProtKB-KW"/>
</dbReference>
<sequence length="500" mass="52578">MSTTLARTSSTRFAPAAAVRRGLALMLMATALASPLLTPVPAQAQAQGLPDFTELVERVGPAVVNIRTTERPRTARGGLPEGAEEDMLEFFRRFGIPIPNAPGGNSPRRTPQPDEGPQRGGVGSGFILSADGFVMTNAHVVESADEVFVTLTDKREFKARVIGADKRTDVAIVKIDAAGLPFVRIGDVNRLKVGEWVMAIGSPFGLENTVTAGIVSAKARDTGDYLPLIQTDVAINPGNSGGPLINLRGEVVGINSQIYSRSGGFMGISFAIPIDEAIRVSEQLRATGRVVRGRIGVQIAAVGKDVAESIGLGKPTGALVQSVEAGGPSEKGGVEPGDIITKVDGRVVEKFGDLPRLIGATKPGQKVTLQVFRRGAYRDLAVTVVELEPAQPSRRASAPESAKPAAPVSALGLSVTDLSDAQKKELKVKGGVRVESADGAAARSGLREGDVILALDNTEVTGARQFETIAARVDKSKPVTALVRRGDWVNYIVIRPLATR</sequence>
<reference evidence="19 20" key="2">
    <citation type="journal article" date="2016" name="Science">
        <title>A bacterium that degrades and assimilates poly(ethylene terephthalate).</title>
        <authorList>
            <person name="Yoshida S."/>
            <person name="Hiraga K."/>
            <person name="Takehana T."/>
            <person name="Taniguchi I."/>
            <person name="Yamaji H."/>
            <person name="Maeda Y."/>
            <person name="Toyohara K."/>
            <person name="Miyamoto K."/>
            <person name="Kimura Y."/>
            <person name="Oda K."/>
        </authorList>
    </citation>
    <scope>NUCLEOTIDE SEQUENCE [LARGE SCALE GENOMIC DNA]</scope>
    <source>
        <strain evidence="20">NBRC 110686 / TISTR 2288 / 201-F6</strain>
    </source>
</reference>
<comment type="subcellular location">
    <subcellularLocation>
        <location evidence="2">Periplasm</location>
    </subcellularLocation>
</comment>
<comment type="similarity">
    <text evidence="3">Belongs to the peptidase S1C family.</text>
</comment>
<dbReference type="STRING" id="1547922.ISF6_0033"/>
<keyword evidence="9" id="KW-0574">Periplasm</keyword>
<dbReference type="GO" id="GO:0042597">
    <property type="term" value="C:periplasmic space"/>
    <property type="evidence" value="ECO:0007669"/>
    <property type="project" value="UniProtKB-SubCell"/>
</dbReference>
<dbReference type="Gene3D" id="2.40.10.120">
    <property type="match status" value="1"/>
</dbReference>
<feature type="active site" description="Charge relay system" evidence="14">
    <location>
        <position position="240"/>
    </location>
</feature>
<keyword evidence="11" id="KW-0720">Serine protease</keyword>
<dbReference type="PANTHER" id="PTHR22939:SF130">
    <property type="entry name" value="PERIPLASMIC SERINE ENDOPROTEASE DEGP-LIKE-RELATED"/>
    <property type="match status" value="1"/>
</dbReference>
<evidence type="ECO:0000256" key="7">
    <source>
        <dbReference type="ARBA" id="ARBA00022729"/>
    </source>
</evidence>
<dbReference type="Gene3D" id="2.30.42.10">
    <property type="match status" value="2"/>
</dbReference>
<evidence type="ECO:0000256" key="10">
    <source>
        <dbReference type="ARBA" id="ARBA00022801"/>
    </source>
</evidence>
<evidence type="ECO:0000313" key="20">
    <source>
        <dbReference type="Proteomes" id="UP000037660"/>
    </source>
</evidence>
<feature type="binding site" evidence="15">
    <location>
        <begin position="238"/>
        <end position="240"/>
    </location>
    <ligand>
        <name>substrate</name>
    </ligand>
</feature>
<dbReference type="Pfam" id="PF13365">
    <property type="entry name" value="Trypsin_2"/>
    <property type="match status" value="1"/>
</dbReference>
<keyword evidence="20" id="KW-1185">Reference proteome</keyword>
<organism evidence="19 20">
    <name type="scientific">Piscinibacter sakaiensis</name>
    <name type="common">Ideonella sakaiensis</name>
    <dbReference type="NCBI Taxonomy" id="1547922"/>
    <lineage>
        <taxon>Bacteria</taxon>
        <taxon>Pseudomonadati</taxon>
        <taxon>Pseudomonadota</taxon>
        <taxon>Betaproteobacteria</taxon>
        <taxon>Burkholderiales</taxon>
        <taxon>Sphaerotilaceae</taxon>
        <taxon>Piscinibacter</taxon>
    </lineage>
</organism>
<evidence type="ECO:0000256" key="5">
    <source>
        <dbReference type="ARBA" id="ARBA00013958"/>
    </source>
</evidence>
<feature type="binding site" evidence="15">
    <location>
        <position position="169"/>
    </location>
    <ligand>
        <name>substrate</name>
    </ligand>
</feature>
<dbReference type="InterPro" id="IPR011782">
    <property type="entry name" value="Pept_S1C_Do"/>
</dbReference>
<dbReference type="EC" id="3.4.21.107" evidence="4"/>
<reference evidence="20" key="1">
    <citation type="submission" date="2015-07" db="EMBL/GenBank/DDBJ databases">
        <title>Discovery of a poly(ethylene terephthalate assimilation.</title>
        <authorList>
            <person name="Yoshida S."/>
            <person name="Hiraga K."/>
            <person name="Takehana T."/>
            <person name="Taniguchi I."/>
            <person name="Yamaji H."/>
            <person name="Maeda Y."/>
            <person name="Toyohara K."/>
            <person name="Miyamoto K."/>
            <person name="Kimura Y."/>
            <person name="Oda K."/>
        </authorList>
    </citation>
    <scope>NUCLEOTIDE SEQUENCE [LARGE SCALE GENOMIC DNA]</scope>
    <source>
        <strain evidence="20">NBRC 110686 / TISTR 2288 / 201-F6</strain>
    </source>
</reference>
<feature type="domain" description="PDZ" evidence="18">
    <location>
        <begin position="292"/>
        <end position="375"/>
    </location>
</feature>
<evidence type="ECO:0000256" key="12">
    <source>
        <dbReference type="ARBA" id="ARBA00023016"/>
    </source>
</evidence>
<accession>A0A0K8NT72</accession>
<dbReference type="EMBL" id="BBYR01000001">
    <property type="protein sequence ID" value="GAP33587.1"/>
    <property type="molecule type" value="Genomic_DNA"/>
</dbReference>
<keyword evidence="10" id="KW-0378">Hydrolase</keyword>
<evidence type="ECO:0000256" key="2">
    <source>
        <dbReference type="ARBA" id="ARBA00004418"/>
    </source>
</evidence>
<evidence type="ECO:0000256" key="4">
    <source>
        <dbReference type="ARBA" id="ARBA00013035"/>
    </source>
</evidence>
<keyword evidence="7 17" id="KW-0732">Signal</keyword>
<dbReference type="OrthoDB" id="8520726at2"/>
<dbReference type="PROSITE" id="PS50106">
    <property type="entry name" value="PDZ"/>
    <property type="match status" value="2"/>
</dbReference>
<dbReference type="SMART" id="SM00228">
    <property type="entry name" value="PDZ"/>
    <property type="match status" value="2"/>
</dbReference>
<evidence type="ECO:0000256" key="11">
    <source>
        <dbReference type="ARBA" id="ARBA00022825"/>
    </source>
</evidence>
<proteinExistence type="inferred from homology"/>
<feature type="domain" description="PDZ" evidence="18">
    <location>
        <begin position="384"/>
        <end position="487"/>
    </location>
</feature>
<evidence type="ECO:0000256" key="13">
    <source>
        <dbReference type="ARBA" id="ARBA00032850"/>
    </source>
</evidence>
<comment type="caution">
    <text evidence="19">The sequence shown here is derived from an EMBL/GenBank/DDBJ whole genome shotgun (WGS) entry which is preliminary data.</text>
</comment>
<evidence type="ECO:0000256" key="14">
    <source>
        <dbReference type="PIRSR" id="PIRSR611782-1"/>
    </source>
</evidence>
<feature type="region of interest" description="Disordered" evidence="16">
    <location>
        <begin position="98"/>
        <end position="122"/>
    </location>
</feature>
<keyword evidence="6 19" id="KW-0645">Protease</keyword>
<keyword evidence="12" id="KW-0346">Stress response</keyword>
<dbReference type="NCBIfam" id="TIGR02037">
    <property type="entry name" value="degP_htrA_DO"/>
    <property type="match status" value="1"/>
</dbReference>
<evidence type="ECO:0000256" key="6">
    <source>
        <dbReference type="ARBA" id="ARBA00022670"/>
    </source>
</evidence>
<evidence type="ECO:0000259" key="18">
    <source>
        <dbReference type="PROSITE" id="PS50106"/>
    </source>
</evidence>
<dbReference type="SUPFAM" id="SSF50494">
    <property type="entry name" value="Trypsin-like serine proteases"/>
    <property type="match status" value="1"/>
</dbReference>
<dbReference type="GO" id="GO:0004252">
    <property type="term" value="F:serine-type endopeptidase activity"/>
    <property type="evidence" value="ECO:0007669"/>
    <property type="project" value="InterPro"/>
</dbReference>
<feature type="active site" description="Charge relay system" evidence="14">
    <location>
        <position position="169"/>
    </location>
</feature>
<evidence type="ECO:0000256" key="15">
    <source>
        <dbReference type="PIRSR" id="PIRSR611782-2"/>
    </source>
</evidence>
<dbReference type="Pfam" id="PF13180">
    <property type="entry name" value="PDZ_2"/>
    <property type="match status" value="1"/>
</dbReference>
<dbReference type="InterPro" id="IPR001478">
    <property type="entry name" value="PDZ"/>
</dbReference>
<dbReference type="RefSeq" id="WP_082367677.1">
    <property type="nucleotide sequence ID" value="NZ_BBYR01000001.1"/>
</dbReference>
<gene>
    <name evidence="19" type="ORF">ISF6_0033</name>
</gene>
<comment type="catalytic activity">
    <reaction evidence="1">
        <text>Acts on substrates that are at least partially unfolded. The cleavage site P1 residue is normally between a pair of hydrophobic residues, such as Val-|-Val.</text>
        <dbReference type="EC" id="3.4.21.107"/>
    </reaction>
</comment>
<evidence type="ECO:0000256" key="9">
    <source>
        <dbReference type="ARBA" id="ARBA00022764"/>
    </source>
</evidence>
<dbReference type="Proteomes" id="UP000037660">
    <property type="component" value="Unassembled WGS sequence"/>
</dbReference>
<evidence type="ECO:0000256" key="17">
    <source>
        <dbReference type="SAM" id="SignalP"/>
    </source>
</evidence>
<dbReference type="InterPro" id="IPR009003">
    <property type="entry name" value="Peptidase_S1_PA"/>
</dbReference>
<dbReference type="SUPFAM" id="SSF50156">
    <property type="entry name" value="PDZ domain-like"/>
    <property type="match status" value="2"/>
</dbReference>
<feature type="binding site" evidence="15">
    <location>
        <position position="139"/>
    </location>
    <ligand>
        <name>substrate</name>
    </ligand>
</feature>
<name>A0A0K8NT72_PISS1</name>
<dbReference type="Pfam" id="PF00595">
    <property type="entry name" value="PDZ"/>
    <property type="match status" value="1"/>
</dbReference>
<evidence type="ECO:0000313" key="19">
    <source>
        <dbReference type="EMBL" id="GAP33587.1"/>
    </source>
</evidence>
<dbReference type="InterPro" id="IPR036034">
    <property type="entry name" value="PDZ_sf"/>
</dbReference>
<dbReference type="PRINTS" id="PR00834">
    <property type="entry name" value="PROTEASES2C"/>
</dbReference>
<feature type="chain" id="PRO_5038871879" description="Probable periplasmic serine endoprotease DegP-like" evidence="17">
    <location>
        <begin position="45"/>
        <end position="500"/>
    </location>
</feature>